<protein>
    <recommendedName>
        <fullName evidence="2">ATP/GTP-binding protein</fullName>
    </recommendedName>
</protein>
<dbReference type="EMBL" id="CP097160">
    <property type="protein sequence ID" value="UQN15410.1"/>
    <property type="molecule type" value="Genomic_DNA"/>
</dbReference>
<name>A0ABY4MYA4_9MICO</name>
<reference evidence="1" key="1">
    <citation type="submission" date="2022-05" db="EMBL/GenBank/DDBJ databases">
        <title>Complete genome sequence of toluene-degrading Gulosibacter sediminis strain ACHW.36C.</title>
        <authorList>
            <person name="Wai A.C."/>
            <person name="Lai G.K."/>
            <person name="Griffin S.D."/>
            <person name="Leung F.C."/>
        </authorList>
    </citation>
    <scope>NUCLEOTIDE SEQUENCE [LARGE SCALE GENOMIC DNA]</scope>
    <source>
        <strain evidence="1">ACHW.36C</strain>
    </source>
</reference>
<accession>A0ABY4MYA4</accession>
<sequence length="94" mass="10870">MGRRNSRRNREFVPLDLDRIRGGLRRTEVRRGREYTVQQVSAERAIKVYTCPGCNLEIPVGQAHVVVFSADNIMGDDAAIADRRHWHSHCWRIA</sequence>
<evidence type="ECO:0000313" key="1">
    <source>
        <dbReference type="EMBL" id="UQN15410.1"/>
    </source>
</evidence>
<proteinExistence type="predicted"/>
<gene>
    <name evidence="1" type="ORF">M3M28_02780</name>
</gene>
<evidence type="ECO:0008006" key="2">
    <source>
        <dbReference type="Google" id="ProtNLM"/>
    </source>
</evidence>
<organism evidence="1">
    <name type="scientific">Gulosibacter sediminis</name>
    <dbReference type="NCBI Taxonomy" id="1729695"/>
    <lineage>
        <taxon>Bacteria</taxon>
        <taxon>Bacillati</taxon>
        <taxon>Actinomycetota</taxon>
        <taxon>Actinomycetes</taxon>
        <taxon>Micrococcales</taxon>
        <taxon>Microbacteriaceae</taxon>
        <taxon>Gulosibacter</taxon>
    </lineage>
</organism>